<dbReference type="EMBL" id="JAQPOK010000100">
    <property type="protein sequence ID" value="MDJ1179974.1"/>
    <property type="molecule type" value="Genomic_DNA"/>
</dbReference>
<dbReference type="InterPro" id="IPR002182">
    <property type="entry name" value="NB-ARC"/>
</dbReference>
<dbReference type="Pfam" id="PF26355">
    <property type="entry name" value="HTH_VMAP-M9"/>
    <property type="match status" value="1"/>
</dbReference>
<gene>
    <name evidence="3" type="ORF">PJF56_13985</name>
</gene>
<evidence type="ECO:0000313" key="3">
    <source>
        <dbReference type="EMBL" id="MDJ1179974.1"/>
    </source>
</evidence>
<reference evidence="3 4" key="1">
    <citation type="submission" date="2023-01" db="EMBL/GenBank/DDBJ databases">
        <title>Novel diversity within Roseofilum (Cyanobacteria; Desertifilaceae) from marine benthic mats with descriptions of four novel species.</title>
        <authorList>
            <person name="Wang Y."/>
            <person name="Berthold D.E."/>
            <person name="Hu J."/>
            <person name="Lefler F.W."/>
            <person name="Laughinghouse H.D. IV."/>
        </authorList>
    </citation>
    <scope>NUCLEOTIDE SEQUENCE [LARGE SCALE GENOMIC DNA]</scope>
    <source>
        <strain evidence="3 4">BLCC-M91</strain>
    </source>
</reference>
<evidence type="ECO:0000259" key="1">
    <source>
        <dbReference type="Pfam" id="PF00931"/>
    </source>
</evidence>
<dbReference type="Proteomes" id="UP001231370">
    <property type="component" value="Unassembled WGS sequence"/>
</dbReference>
<dbReference type="PRINTS" id="PR00364">
    <property type="entry name" value="DISEASERSIST"/>
</dbReference>
<dbReference type="Gene3D" id="3.40.50.300">
    <property type="entry name" value="P-loop containing nucleotide triphosphate hydrolases"/>
    <property type="match status" value="1"/>
</dbReference>
<proteinExistence type="predicted"/>
<dbReference type="SUPFAM" id="SSF52540">
    <property type="entry name" value="P-loop containing nucleoside triphosphate hydrolases"/>
    <property type="match status" value="1"/>
</dbReference>
<dbReference type="InterPro" id="IPR027417">
    <property type="entry name" value="P-loop_NTPase"/>
</dbReference>
<dbReference type="InterPro" id="IPR058651">
    <property type="entry name" value="HTH_VMAP-M9"/>
</dbReference>
<organism evidence="3 4">
    <name type="scientific">Roseofilum halophilum BLCC-M91</name>
    <dbReference type="NCBI Taxonomy" id="3022259"/>
    <lineage>
        <taxon>Bacteria</taxon>
        <taxon>Bacillati</taxon>
        <taxon>Cyanobacteriota</taxon>
        <taxon>Cyanophyceae</taxon>
        <taxon>Desertifilales</taxon>
        <taxon>Desertifilaceae</taxon>
        <taxon>Roseofilum</taxon>
        <taxon>Roseofilum halophilum</taxon>
    </lineage>
</organism>
<sequence>MILKEMLHLADEMIFTKTGKHLDDLQQAIVQGTLERKTYKQIAKEFDCSESRVREVGSELWKILSKELGEEISKSNFRAAMQRSKNSNVFAQNVFKNVSSSFNICEKTRPTVDLSEKYNAQLFDSHDLSEMPELGAFYDRASELETLKTWILEDHCRIITLMGISGIGKTQLAVQLVEQIKSEFETVVWRSLEHAPTLSELEADLIEVFCSPQAEDASAEKKKELPLIKYLQKHRCLIVFDDIQNLCCPEELAGKYKPGYEPYKSFFRKIKNLPHQSCLLLIGWEHPRDCIPLNQQSSGVRMLQLKGLDPVSSETLLRESKLEDVEKWHILNQYEGNPFWLKSVVSLIQELEIEPTDISAEPRLLLPENVKDNLQEQFNRLSPIEQQVLHLLAQAEEPVKLGQLLQNQVLSSSDLINALHSLCDRSLIERKDKRYSLSPVIQQAVHIHDSQEKGST</sequence>
<evidence type="ECO:0000313" key="4">
    <source>
        <dbReference type="Proteomes" id="UP001231370"/>
    </source>
</evidence>
<feature type="domain" description="vWA-MoxR associated protein N-terminal HTH" evidence="2">
    <location>
        <begin position="2"/>
        <end position="83"/>
    </location>
</feature>
<accession>A0ABT7BN46</accession>
<feature type="domain" description="NB-ARC" evidence="1">
    <location>
        <begin position="143"/>
        <end position="243"/>
    </location>
</feature>
<evidence type="ECO:0000259" key="2">
    <source>
        <dbReference type="Pfam" id="PF26355"/>
    </source>
</evidence>
<dbReference type="Pfam" id="PF00931">
    <property type="entry name" value="NB-ARC"/>
    <property type="match status" value="1"/>
</dbReference>
<dbReference type="InterPro" id="IPR013324">
    <property type="entry name" value="RNA_pol_sigma_r3/r4-like"/>
</dbReference>
<dbReference type="SUPFAM" id="SSF88659">
    <property type="entry name" value="Sigma3 and sigma4 domains of RNA polymerase sigma factors"/>
    <property type="match status" value="1"/>
</dbReference>
<name>A0ABT7BN46_9CYAN</name>
<keyword evidence="4" id="KW-1185">Reference proteome</keyword>
<dbReference type="RefSeq" id="WP_283763277.1">
    <property type="nucleotide sequence ID" value="NZ_JAQPOK010000100.1"/>
</dbReference>
<protein>
    <submittedName>
        <fullName evidence="3">NB-ARC domain-containing protein</fullName>
    </submittedName>
</protein>
<comment type="caution">
    <text evidence="3">The sequence shown here is derived from an EMBL/GenBank/DDBJ whole genome shotgun (WGS) entry which is preliminary data.</text>
</comment>